<feature type="compositionally biased region" description="Polar residues" evidence="4">
    <location>
        <begin position="152"/>
        <end position="164"/>
    </location>
</feature>
<feature type="compositionally biased region" description="Polar residues" evidence="4">
    <location>
        <begin position="1292"/>
        <end position="1305"/>
    </location>
</feature>
<feature type="compositionally biased region" description="Basic residues" evidence="4">
    <location>
        <begin position="3616"/>
        <end position="3626"/>
    </location>
</feature>
<feature type="region of interest" description="Disordered" evidence="4">
    <location>
        <begin position="1292"/>
        <end position="1432"/>
    </location>
</feature>
<evidence type="ECO:0000313" key="6">
    <source>
        <dbReference type="Proteomes" id="UP000265140"/>
    </source>
</evidence>
<feature type="region of interest" description="Disordered" evidence="4">
    <location>
        <begin position="1893"/>
        <end position="1913"/>
    </location>
</feature>
<dbReference type="InterPro" id="IPR005225">
    <property type="entry name" value="Small_GTP-bd"/>
</dbReference>
<feature type="region of interest" description="Disordered" evidence="4">
    <location>
        <begin position="70"/>
        <end position="138"/>
    </location>
</feature>
<feature type="compositionally biased region" description="Basic and acidic residues" evidence="4">
    <location>
        <begin position="2306"/>
        <end position="2320"/>
    </location>
</feature>
<feature type="compositionally biased region" description="Basic residues" evidence="4">
    <location>
        <begin position="414"/>
        <end position="425"/>
    </location>
</feature>
<dbReference type="SMART" id="SM00174">
    <property type="entry name" value="RHO"/>
    <property type="match status" value="1"/>
</dbReference>
<feature type="compositionally biased region" description="Basic and acidic residues" evidence="4">
    <location>
        <begin position="3947"/>
        <end position="3966"/>
    </location>
</feature>
<feature type="compositionally biased region" description="Low complexity" evidence="4">
    <location>
        <begin position="2528"/>
        <end position="2538"/>
    </location>
</feature>
<feature type="compositionally biased region" description="Polar residues" evidence="4">
    <location>
        <begin position="2374"/>
        <end position="2386"/>
    </location>
</feature>
<feature type="compositionally biased region" description="Basic residues" evidence="4">
    <location>
        <begin position="1"/>
        <end position="18"/>
    </location>
</feature>
<reference evidence="5" key="3">
    <citation type="submission" date="2025-09" db="UniProtKB">
        <authorList>
            <consortium name="Ensembl"/>
        </authorList>
    </citation>
    <scope>IDENTIFICATION</scope>
</reference>
<feature type="region of interest" description="Disordered" evidence="4">
    <location>
        <begin position="246"/>
        <end position="265"/>
    </location>
</feature>
<feature type="compositionally biased region" description="Basic residues" evidence="4">
    <location>
        <begin position="106"/>
        <end position="117"/>
    </location>
</feature>
<feature type="region of interest" description="Disordered" evidence="4">
    <location>
        <begin position="940"/>
        <end position="985"/>
    </location>
</feature>
<dbReference type="InterPro" id="IPR050227">
    <property type="entry name" value="Rab"/>
</dbReference>
<feature type="region of interest" description="Disordered" evidence="4">
    <location>
        <begin position="3097"/>
        <end position="3136"/>
    </location>
</feature>
<feature type="compositionally biased region" description="Polar residues" evidence="4">
    <location>
        <begin position="1608"/>
        <end position="1622"/>
    </location>
</feature>
<feature type="region of interest" description="Disordered" evidence="4">
    <location>
        <begin position="4323"/>
        <end position="4349"/>
    </location>
</feature>
<feature type="region of interest" description="Disordered" evidence="4">
    <location>
        <begin position="3780"/>
        <end position="3817"/>
    </location>
</feature>
<feature type="compositionally biased region" description="Polar residues" evidence="4">
    <location>
        <begin position="2944"/>
        <end position="2956"/>
    </location>
</feature>
<feature type="region of interest" description="Disordered" evidence="4">
    <location>
        <begin position="1958"/>
        <end position="2001"/>
    </location>
</feature>
<feature type="compositionally biased region" description="Basic residues" evidence="4">
    <location>
        <begin position="3808"/>
        <end position="3817"/>
    </location>
</feature>
<feature type="compositionally biased region" description="Basic residues" evidence="4">
    <location>
        <begin position="1782"/>
        <end position="1795"/>
    </location>
</feature>
<dbReference type="GeneTree" id="ENSGT00940000160379"/>
<feature type="compositionally biased region" description="Basic and acidic residues" evidence="4">
    <location>
        <begin position="248"/>
        <end position="263"/>
    </location>
</feature>
<feature type="compositionally biased region" description="Basic residues" evidence="4">
    <location>
        <begin position="2733"/>
        <end position="2748"/>
    </location>
</feature>
<feature type="region of interest" description="Disordered" evidence="4">
    <location>
        <begin position="1763"/>
        <end position="1802"/>
    </location>
</feature>
<dbReference type="PROSITE" id="PS51420">
    <property type="entry name" value="RHO"/>
    <property type="match status" value="1"/>
</dbReference>
<dbReference type="GO" id="GO:0003924">
    <property type="term" value="F:GTPase activity"/>
    <property type="evidence" value="ECO:0007669"/>
    <property type="project" value="InterPro"/>
</dbReference>
<feature type="compositionally biased region" description="Polar residues" evidence="4">
    <location>
        <begin position="3238"/>
        <end position="3260"/>
    </location>
</feature>
<dbReference type="PROSITE" id="PS51421">
    <property type="entry name" value="RAS"/>
    <property type="match status" value="1"/>
</dbReference>
<dbReference type="InterPro" id="IPR001806">
    <property type="entry name" value="Small_GTPase"/>
</dbReference>
<accession>A0AAY5K2L9</accession>
<feature type="compositionally biased region" description="Basic and acidic residues" evidence="4">
    <location>
        <begin position="19"/>
        <end position="28"/>
    </location>
</feature>
<feature type="compositionally biased region" description="Polar residues" evidence="4">
    <location>
        <begin position="1904"/>
        <end position="1913"/>
    </location>
</feature>
<feature type="region of interest" description="Disordered" evidence="4">
    <location>
        <begin position="2290"/>
        <end position="2320"/>
    </location>
</feature>
<feature type="region of interest" description="Disordered" evidence="4">
    <location>
        <begin position="3591"/>
        <end position="3644"/>
    </location>
</feature>
<dbReference type="PROSITE" id="PS51419">
    <property type="entry name" value="RAB"/>
    <property type="match status" value="1"/>
</dbReference>
<feature type="compositionally biased region" description="Basic and acidic residues" evidence="4">
    <location>
        <begin position="118"/>
        <end position="131"/>
    </location>
</feature>
<feature type="region of interest" description="Disordered" evidence="4">
    <location>
        <begin position="4004"/>
        <end position="4158"/>
    </location>
</feature>
<feature type="compositionally biased region" description="Basic and acidic residues" evidence="4">
    <location>
        <begin position="1362"/>
        <end position="1371"/>
    </location>
</feature>
<dbReference type="SMART" id="SM00176">
    <property type="entry name" value="RAN"/>
    <property type="match status" value="1"/>
</dbReference>
<proteinExistence type="predicted"/>
<feature type="region of interest" description="Disordered" evidence="4">
    <location>
        <begin position="3226"/>
        <end position="3336"/>
    </location>
</feature>
<organism evidence="5 6">
    <name type="scientific">Esox lucius</name>
    <name type="common">Northern pike</name>
    <dbReference type="NCBI Taxonomy" id="8010"/>
    <lineage>
        <taxon>Eukaryota</taxon>
        <taxon>Metazoa</taxon>
        <taxon>Chordata</taxon>
        <taxon>Craniata</taxon>
        <taxon>Vertebrata</taxon>
        <taxon>Euteleostomi</taxon>
        <taxon>Actinopterygii</taxon>
        <taxon>Neopterygii</taxon>
        <taxon>Teleostei</taxon>
        <taxon>Protacanthopterygii</taxon>
        <taxon>Esociformes</taxon>
        <taxon>Esocidae</taxon>
        <taxon>Esox</taxon>
    </lineage>
</organism>
<feature type="compositionally biased region" description="Polar residues" evidence="4">
    <location>
        <begin position="87"/>
        <end position="103"/>
    </location>
</feature>
<feature type="region of interest" description="Disordered" evidence="4">
    <location>
        <begin position="1"/>
        <end position="48"/>
    </location>
</feature>
<feature type="region of interest" description="Disordered" evidence="4">
    <location>
        <begin position="152"/>
        <end position="208"/>
    </location>
</feature>
<feature type="compositionally biased region" description="Polar residues" evidence="4">
    <location>
        <begin position="4092"/>
        <end position="4116"/>
    </location>
</feature>
<feature type="region of interest" description="Disordered" evidence="4">
    <location>
        <begin position="1608"/>
        <end position="1627"/>
    </location>
</feature>
<feature type="compositionally biased region" description="Basic residues" evidence="4">
    <location>
        <begin position="962"/>
        <end position="975"/>
    </location>
</feature>
<feature type="region of interest" description="Disordered" evidence="4">
    <location>
        <begin position="3861"/>
        <end position="3880"/>
    </location>
</feature>
<feature type="region of interest" description="Disordered" evidence="4">
    <location>
        <begin position="580"/>
        <end position="610"/>
    </location>
</feature>
<feature type="region of interest" description="Disordered" evidence="4">
    <location>
        <begin position="2352"/>
        <end position="2405"/>
    </location>
</feature>
<feature type="region of interest" description="Disordered" evidence="4">
    <location>
        <begin position="1020"/>
        <end position="1070"/>
    </location>
</feature>
<dbReference type="GO" id="GO:0005525">
    <property type="term" value="F:GTP binding"/>
    <property type="evidence" value="ECO:0007669"/>
    <property type="project" value="UniProtKB-KW"/>
</dbReference>
<feature type="compositionally biased region" description="Basic residues" evidence="4">
    <location>
        <begin position="1968"/>
        <end position="1983"/>
    </location>
</feature>
<feature type="region of interest" description="Disordered" evidence="4">
    <location>
        <begin position="1860"/>
        <end position="1879"/>
    </location>
</feature>
<keyword evidence="1" id="KW-0547">Nucleotide-binding</keyword>
<feature type="region of interest" description="Disordered" evidence="4">
    <location>
        <begin position="2528"/>
        <end position="2569"/>
    </location>
</feature>
<evidence type="ECO:0000256" key="4">
    <source>
        <dbReference type="SAM" id="MobiDB-lite"/>
    </source>
</evidence>
<evidence type="ECO:0000313" key="5">
    <source>
        <dbReference type="Ensembl" id="ENSELUP00000083193.1"/>
    </source>
</evidence>
<feature type="region of interest" description="Disordered" evidence="4">
    <location>
        <begin position="2941"/>
        <end position="2962"/>
    </location>
</feature>
<feature type="region of interest" description="Disordered" evidence="4">
    <location>
        <begin position="476"/>
        <end position="507"/>
    </location>
</feature>
<reference evidence="5" key="2">
    <citation type="submission" date="2025-08" db="UniProtKB">
        <authorList>
            <consortium name="Ensembl"/>
        </authorList>
    </citation>
    <scope>IDENTIFICATION</scope>
</reference>
<feature type="compositionally biased region" description="Polar residues" evidence="4">
    <location>
        <begin position="70"/>
        <end position="80"/>
    </location>
</feature>
<feature type="compositionally biased region" description="Low complexity" evidence="4">
    <location>
        <begin position="940"/>
        <end position="954"/>
    </location>
</feature>
<keyword evidence="2" id="KW-0342">GTP-binding</keyword>
<dbReference type="InterPro" id="IPR027417">
    <property type="entry name" value="P-loop_NTPase"/>
</dbReference>
<dbReference type="Proteomes" id="UP000265140">
    <property type="component" value="Chromosome 17"/>
</dbReference>
<keyword evidence="3" id="KW-0449">Lipoprotein</keyword>
<feature type="compositionally biased region" description="Basic and acidic residues" evidence="4">
    <location>
        <begin position="595"/>
        <end position="610"/>
    </location>
</feature>
<feature type="compositionally biased region" description="Basic residues" evidence="4">
    <location>
        <begin position="3116"/>
        <end position="3129"/>
    </location>
</feature>
<feature type="compositionally biased region" description="Basic and acidic residues" evidence="4">
    <location>
        <begin position="976"/>
        <end position="985"/>
    </location>
</feature>
<name>A0AAY5K2L9_ESOLU</name>
<dbReference type="NCBIfam" id="TIGR00231">
    <property type="entry name" value="small_GTP"/>
    <property type="match status" value="1"/>
</dbReference>
<feature type="compositionally biased region" description="Basic and acidic residues" evidence="4">
    <location>
        <begin position="4040"/>
        <end position="4072"/>
    </location>
</feature>
<feature type="region of interest" description="Disordered" evidence="4">
    <location>
        <begin position="3934"/>
        <end position="3968"/>
    </location>
</feature>
<feature type="compositionally biased region" description="Basic and acidic residues" evidence="4">
    <location>
        <begin position="477"/>
        <end position="489"/>
    </location>
</feature>
<evidence type="ECO:0000256" key="2">
    <source>
        <dbReference type="ARBA" id="ARBA00023134"/>
    </source>
</evidence>
<feature type="compositionally biased region" description="Basic and acidic residues" evidence="4">
    <location>
        <begin position="4081"/>
        <end position="4091"/>
    </location>
</feature>
<dbReference type="FunFam" id="3.40.50.300:FF:001129">
    <property type="entry name" value="ras-related protein Rab-44 isoform X2"/>
    <property type="match status" value="1"/>
</dbReference>
<feature type="compositionally biased region" description="Basic residues" evidence="4">
    <location>
        <begin position="2546"/>
        <end position="2559"/>
    </location>
</feature>
<feature type="compositionally biased region" description="Basic residues" evidence="4">
    <location>
        <begin position="4030"/>
        <end position="4039"/>
    </location>
</feature>
<feature type="compositionally biased region" description="Basic residues" evidence="4">
    <location>
        <begin position="3302"/>
        <end position="3317"/>
    </location>
</feature>
<dbReference type="Pfam" id="PF00071">
    <property type="entry name" value="Ras"/>
    <property type="match status" value="1"/>
</dbReference>
<dbReference type="PRINTS" id="PR00449">
    <property type="entry name" value="RASTRNSFRMNG"/>
</dbReference>
<reference evidence="5 6" key="1">
    <citation type="submission" date="2020-02" db="EMBL/GenBank/DDBJ databases">
        <title>Esox lucius (northern pike) genome, fEsoLuc1, primary haplotype.</title>
        <authorList>
            <person name="Myers G."/>
            <person name="Karagic N."/>
            <person name="Meyer A."/>
            <person name="Pippel M."/>
            <person name="Reichard M."/>
            <person name="Winkler S."/>
            <person name="Tracey A."/>
            <person name="Sims Y."/>
            <person name="Howe K."/>
            <person name="Rhie A."/>
            <person name="Formenti G."/>
            <person name="Durbin R."/>
            <person name="Fedrigo O."/>
            <person name="Jarvis E.D."/>
        </authorList>
    </citation>
    <scope>NUCLEOTIDE SEQUENCE [LARGE SCALE GENOMIC DNA]</scope>
</reference>
<dbReference type="SMART" id="SM00175">
    <property type="entry name" value="RAB"/>
    <property type="match status" value="1"/>
</dbReference>
<feature type="compositionally biased region" description="Basic and acidic residues" evidence="4">
    <location>
        <begin position="2560"/>
        <end position="2569"/>
    </location>
</feature>
<feature type="compositionally biased region" description="Polar residues" evidence="4">
    <location>
        <begin position="1860"/>
        <end position="1874"/>
    </location>
</feature>
<feature type="compositionally biased region" description="Low complexity" evidence="4">
    <location>
        <begin position="1191"/>
        <end position="1205"/>
    </location>
</feature>
<dbReference type="CDD" id="cd00154">
    <property type="entry name" value="Rab"/>
    <property type="match status" value="1"/>
</dbReference>
<feature type="compositionally biased region" description="Basic and acidic residues" evidence="4">
    <location>
        <begin position="428"/>
        <end position="452"/>
    </location>
</feature>
<feature type="region of interest" description="Disordered" evidence="4">
    <location>
        <begin position="696"/>
        <end position="720"/>
    </location>
</feature>
<evidence type="ECO:0000256" key="3">
    <source>
        <dbReference type="ARBA" id="ARBA00023288"/>
    </source>
</evidence>
<evidence type="ECO:0000256" key="1">
    <source>
        <dbReference type="ARBA" id="ARBA00022741"/>
    </source>
</evidence>
<feature type="compositionally biased region" description="Basic and acidic residues" evidence="4">
    <location>
        <begin position="4324"/>
        <end position="4334"/>
    </location>
</feature>
<feature type="compositionally biased region" description="Polar residues" evidence="4">
    <location>
        <begin position="1335"/>
        <end position="1357"/>
    </location>
</feature>
<feature type="region of interest" description="Disordered" evidence="4">
    <location>
        <begin position="1190"/>
        <end position="1232"/>
    </location>
</feature>
<feature type="compositionally biased region" description="Basic and acidic residues" evidence="4">
    <location>
        <begin position="3798"/>
        <end position="3807"/>
    </location>
</feature>
<keyword evidence="6" id="KW-1185">Reference proteome</keyword>
<feature type="region of interest" description="Disordered" evidence="4">
    <location>
        <begin position="546"/>
        <end position="566"/>
    </location>
</feature>
<feature type="compositionally biased region" description="Low complexity" evidence="4">
    <location>
        <begin position="3098"/>
        <end position="3108"/>
    </location>
</feature>
<feature type="compositionally biased region" description="Polar residues" evidence="4">
    <location>
        <begin position="2669"/>
        <end position="2691"/>
    </location>
</feature>
<dbReference type="SMART" id="SM00173">
    <property type="entry name" value="RAS"/>
    <property type="match status" value="1"/>
</dbReference>
<feature type="compositionally biased region" description="Basic residues" evidence="4">
    <location>
        <begin position="1399"/>
        <end position="1414"/>
    </location>
</feature>
<dbReference type="SUPFAM" id="SSF52540">
    <property type="entry name" value="P-loop containing nucleoside triphosphate hydrolases"/>
    <property type="match status" value="1"/>
</dbReference>
<dbReference type="Ensembl" id="ENSELUT00000109868.1">
    <property type="protein sequence ID" value="ENSELUP00000083193.1"/>
    <property type="gene ID" value="ENSELUG00000036784.1"/>
</dbReference>
<feature type="region of interest" description="Disordered" evidence="4">
    <location>
        <begin position="406"/>
        <end position="452"/>
    </location>
</feature>
<feature type="compositionally biased region" description="Basic and acidic residues" evidence="4">
    <location>
        <begin position="2352"/>
        <end position="2364"/>
    </location>
</feature>
<feature type="compositionally biased region" description="Polar residues" evidence="4">
    <location>
        <begin position="1037"/>
        <end position="1053"/>
    </location>
</feature>
<sequence length="4349" mass="482610">MSDKKSRKVRMGSSRRHPRNTDVNKTNKDDDDVSDILSDERKGLHVGNVSVSVTLPTDLVPSDHVSSVIPQYMEDSSNPSLIDFPESQLSQAGNQNFLESPVNTEKRKKMGSTRRNKGQQEDRDFEEKQDTETANIDRSLVLQPSIAASEVGSQSNKCLLSPSESEVDTGKSESKFFSIASNSSDESNGKCEEESYVEDSEPTSKSLGSYSMDLLQESPGTELTSHLSADLALQVVQGLTAEPITRQLTKDEQKRQESEHADLESSIFDTFSHSLDQSPESDTSTIREDFESFNNTIVFQSEEGDEKLLPDVNETEVPDYFYSAGPCNQEALYQRDEAKDLENIIVAYGPHFRKPDDVKKYQMEDDKPDSKVFTCHLNQPAYLEESTKPFTNPILLQSVQDKNEIANESQFESRRRKMGSTHSSHKGTQSEEEGREREAQGETKNTEVIADKGEYMEAVERSCTEFEMLMEYMDGVGNDRNDGKEKNEETALTDHSSSFSISNQVGRNIDSDNVDSLRYSVKNEFSPSHQNPYHLQHEDTLWEETLDESKENNDFPPNPPSEQSYLGEEGTAEIEFHTPVTKKKIGSARSSTPLGKREEEKTEKTQKEKNIEDQELIEMVAEVMIAEKTECVKLEKHVHKMTECQDRGDSETILKEEEVALVGEQKCGIEKTELEEPTEKCRGAEVVEVQTVAECESTQTPNDPGFESKAIGKRRKMGSTRRIQEALNTEEEKMEAGEDVMMDEIIGQMIGDPEAVEGSFPEIEMLMESKDEAGNDKNEGEEINNVTALTDHSSSFNTSIQEGGNIDADEISSESPSMMKDNPELLNPDKHVEVKEDHSKAVPENIALDKEVSIVADINSALEESGVVEPAENPREAEEVEIEIAAECKKTQSPYDPAALTAQNQQSEDKVCLDHDTSTTQLTNIVDMEHLLTSSNVLRSTTESHLSPSSPSHSDVGESKAIGRRKKMGSTRRKREALNTEEEKWEAGENVMKDEIIGQMIGDPEAVERSFIEFEKLMESKDEAGNDNNEGEEINNVTSLTDHSSSFNTSIQEGGNIDADEISSESPSMMTDNPELLNPDKHVEVKEDHSKAVPENIALDKEVSIVADINSALEESGVVEPAENPREAEEVEIEIAAECKKTQSPYEPAALTAQNQQSEDKVCLDHDTSTTQLTNIVDMEQLLTSSNVLRSTTESHLSPSSPSHSDVGESKPIGRRKKMGSTRCKREALNTEEEKWEAGENVMKDEIIGQMIGDPEAMEGSFPEIEMLMESKDEAGNDNNEGEEINNVTALTDHSPSFSNSNQGGNIDADEISSESPLIMNELNQSFHNPDPNFPTFQSYQTDDTLISSPDFSSGQCEDTLMEEKLAESKENNNFPPDPPPEQTYLGEEATASKGSHTPVKKRKMGSTRSRTPHGRQGGQSAKENQEDENLEDQEFIGVVGEVMIAETTEPVKLEEHVEQIAEDQARGDSHNILKEEEVVIVAEQKCGLEKPELVETAEILRRAELAEVQIVAECESTQITNVTRCESKAIGKRRKMGSTRRIREGHNTEEEKMEAGEDLMMDKIIGQMIGDPEAVERSFIEFEKLMESKDEAGNNKNEGEEINNVTALTDHSSSFSASIQEGGNIDADEISSESPSMMKDNPELLNPDKHVEVKEDHSKAVPEKVAMDKEVSIVADINSALEESGVVEPVENSREEDEVEIEIAAECENTQSPYDSAALTARNQQSEDKVCLDHDTSTTQLTNTVDMEQLLTSSNVLRITTKSHLSPSSPSPSDVGESKAIGRRKKMGSTRRKREALNTEEEKWEAGENVMKDEIIGQMIGDPEGMEGSFPEIEMLMESKDEAGNDKNEGEEINNVTALTDHSPSFSNSNQGGNIDADEISSESPLIMNELNQSFHNPDPNFPTFQSYQTDDTLISSPDFSCGQCEDTLMEENFAESKENNDFPPDPPPEQTYLREEATASKGSHTPVKKRKMGSTRSRTPHGRQGGQSAKENQEDENLEDQEFIGVVGEVMIAETTEPVKLEEHVEQIAEDQARGDSHNILKEEEVVIVAEQKCGLEKPELVETAEILRRAELAEVQIVAECESTQITNVTRCESKAIGKRRKMGSTRRIREGHNTEEEKMEAGEDLMMDKIIGQMIGDPEAVERSFIEFEKLMESKDEAGNDKNEGEEMNDVTALTDHSSSFSASIQEGGNIDADEISSESPSMMKDLNENLHRPYTDVPTLQSYQTDDTLNSNPTISGLKHEHTLKEEALDESVENMKFPPDPPSEQSYFNEEGTAEIDSHTPVTKEMMGSTHTRTPNGSEGEERREGGKEEKMEAGEDLMMDKIIGQMIGDPEAVERSFIEFEKLMESKDEAGNDKNEGEEMNDVTALTDHSSSFSASIQEGGNIDADEISSESPSMMKDNPELLNPDKHVEVKEDHSKAVPEKVAMDKEVSIVADINSALEESGVVEPAENPREADEVEIEIAAECENTQSPYDSAALTARNQQSEDEVCLDHDTSTTQLTNIVDMEQLLTPSNVLRITTESHLSPSSPSHSDVGESKPIGRRKKMGSTRRKREALNTEEEKWEAGENVMKDEIIGQMIGDPEGMEGSFPEIEMLMESKDEAGNDNNEGEEINNVTALTDHSSSFSNSNQEGGNIDADEISSESPLIMNELNQSFHNPDPNFPTFQSYQTDDTLISSPDFSSGQCEDTLMEENFAESKENNDFPPDPPPEQTYLGEEATASKGSHTPVKKRKMGSTRSRTPHGRQGGQSAKENQEDENLEDQEFIGVVGEIMIAETTEPVKLEEHVEKIAEDQARGDSHNILKEEEVVIVAEQKCGLEKPELVETAEILRRAELAEVQIVAECESPQITNVTRCESKSIGKRRKMGSTRRIREGHNTEEEKMEAGEDLMMDKIIGQMIGDPEAVERSFIEFEKLMESKDEAGNDKNEGEEINDVTALTDHSSSFSTSIQEGGNIDADEISRESPSMMKDNPDLLNPDKHVEVAEDNSKAVPEKVAMDKEVSIVADINSALEESGVVEPAENPREADEVEIEIAAECKKTQSPYDSAALTARNQQSEDEVCLDHDTSTTQLTNIVDMEHLLTSSNVLKITTESHLSPSSPSHSDVGESKAIGRRKKMGSTRRKREALNTEEEKWEAGENVMKDEIIGQMIGDPEAMEGTFPEIEMLMESKDEAGNDNNEGEEINNVTALTDHSPSFSNSNQGGNIDADEISSESPLIMNELNQSFHNPDPNFPTFQSYQTDDTLISSPDFSSGQCEDTLMEENFAESKENNDFPPDPPPEQTYLGEEATASKGSHTPVKKRKMGSTRSRTPHGRQGEQSAKENQEDENLEDQEFIGVVGEVMIAETTEPVKLEEHVEQIAEDQARGDSHNILKEEEIVIVAEQKCGLEKPELVETAEILRRAELAEVQIVAECESTQITNVTRCESKSIGKRRKMGSTRRIREGHNTEVEKMEAGEDLMMDKIIGQMIGESDAVERSFIEFEKLMESKDEAGNDKNEGEEINDVTALTDHCSSLSSSNQEGRNIDAHDIGNESPPIINELNQTLDNTNPHVTTLQSYHTDETLISCPDISGGQREYTLMEGKLDESKENISFPPDPPSEQSFLGEQGTVGKRPHSPVKRRTMGSSRIRTAHGRQGGQGTEKIREENDIEDQEFTGVMGGFMIAEKPVPVMLEEPVEKMTEDQASFDSEAIVKEEAVAKAADQECGIENPELVEPAENIEGVEVQKVVCESTQILYDPAVLMAESQQSGYMVCLDPDSSTIQLSHAVDIEHHLSTSCINPRDPSKSSLSLSSHSPKDVGESKTIRRRKMGSTRRIREGLNTVEEKREAGDNEIMGQMIGDPEVMEGGIEMLMESKDEAGNDKNEGEINESYLNDDTLNSNPDISSLCHGDRFMEDKLDKSMENERFPPDHSSVQSVLVEEVTLCKETHTPVKKIEMGSTHSRTSQDRQVEERAEKSPGKENIEDQEVIGEVMIAEKNAPVKLEELVDNVIKDAAKRDLETKEEDLVEGTFPDSQPCMIVGEPKGVEKRRKMGSTRRTREGFHTEEEQRKPEEKIMEEEFRGETIKDSEVSVVLDQLQEEHRPEDQQERPNTGTEDVASSTGMSAEGSEQVTPALQPGPANIIDQKKGGHANKSPVARMPKQPPGTLGSSGSRSNPYNVVIVGNSSVGKTSFIKYFQSGKFSIDHSATIGIDTCIQSLTVDGSHVTLQLWDTAGQERYHSITRQVFHKAQGLLLMYDITSSQSFFDVRYWANCIQEGAPDDVVLILLGNKADCAEPERQVQTHEGKNLAKEYNMLFMECSAATGDNVILSMENLARMLRQQGEKTRQEEKSLILQKEPPKKKSGCC</sequence>
<dbReference type="Gene3D" id="3.40.50.300">
    <property type="entry name" value="P-loop containing nucleotide triphosphate hydrolases"/>
    <property type="match status" value="1"/>
</dbReference>
<feature type="compositionally biased region" description="Polar residues" evidence="4">
    <location>
        <begin position="493"/>
        <end position="506"/>
    </location>
</feature>
<protein>
    <submittedName>
        <fullName evidence="5">Uncharacterized protein</fullName>
    </submittedName>
</protein>
<feature type="region of interest" description="Disordered" evidence="4">
    <location>
        <begin position="2660"/>
        <end position="2766"/>
    </location>
</feature>
<dbReference type="PANTHER" id="PTHR47977">
    <property type="entry name" value="RAS-RELATED PROTEIN RAB"/>
    <property type="match status" value="1"/>
</dbReference>